<dbReference type="InterPro" id="IPR045007">
    <property type="entry name" value="LSB5"/>
</dbReference>
<dbReference type="OrthoDB" id="10264585at2759"/>
<dbReference type="GO" id="GO:0035091">
    <property type="term" value="F:phosphatidylinositol binding"/>
    <property type="evidence" value="ECO:0007669"/>
    <property type="project" value="InterPro"/>
</dbReference>
<keyword evidence="1" id="KW-0813">Transport</keyword>
<evidence type="ECO:0000259" key="5">
    <source>
        <dbReference type="PROSITE" id="PS50909"/>
    </source>
</evidence>
<dbReference type="Gene3D" id="1.25.40.90">
    <property type="match status" value="1"/>
</dbReference>
<dbReference type="InterPro" id="IPR002014">
    <property type="entry name" value="VHS_dom"/>
</dbReference>
<dbReference type="InterPro" id="IPR008942">
    <property type="entry name" value="ENTH_VHS"/>
</dbReference>
<dbReference type="SUPFAM" id="SSF89009">
    <property type="entry name" value="GAT-like domain"/>
    <property type="match status" value="1"/>
</dbReference>
<dbReference type="PANTHER" id="PTHR47789:SF1">
    <property type="entry name" value="LAS SEVENTEEN-BINDING PROTEIN 5"/>
    <property type="match status" value="1"/>
</dbReference>
<dbReference type="GO" id="GO:0051666">
    <property type="term" value="P:actin cortical patch localization"/>
    <property type="evidence" value="ECO:0007669"/>
    <property type="project" value="TreeGrafter"/>
</dbReference>
<dbReference type="PANTHER" id="PTHR47789">
    <property type="entry name" value="LAS SEVENTEEN-BINDING PROTEIN 5"/>
    <property type="match status" value="1"/>
</dbReference>
<dbReference type="PROSITE" id="PS50179">
    <property type="entry name" value="VHS"/>
    <property type="match status" value="1"/>
</dbReference>
<organism evidence="6 7">
    <name type="scientific">Ganoderma sinense ZZ0214-1</name>
    <dbReference type="NCBI Taxonomy" id="1077348"/>
    <lineage>
        <taxon>Eukaryota</taxon>
        <taxon>Fungi</taxon>
        <taxon>Dikarya</taxon>
        <taxon>Basidiomycota</taxon>
        <taxon>Agaricomycotina</taxon>
        <taxon>Agaricomycetes</taxon>
        <taxon>Polyporales</taxon>
        <taxon>Polyporaceae</taxon>
        <taxon>Ganoderma</taxon>
    </lineage>
</organism>
<dbReference type="CDD" id="cd16980">
    <property type="entry name" value="VHS_Lsb5"/>
    <property type="match status" value="1"/>
</dbReference>
<evidence type="ECO:0000313" key="7">
    <source>
        <dbReference type="Proteomes" id="UP000230002"/>
    </source>
</evidence>
<dbReference type="Pfam" id="PF00790">
    <property type="entry name" value="VHS"/>
    <property type="match status" value="1"/>
</dbReference>
<dbReference type="SUPFAM" id="SSF48464">
    <property type="entry name" value="ENTH/VHS domain"/>
    <property type="match status" value="1"/>
</dbReference>
<sequence length="487" mass="54390">MASLYKQAYSAFLNEKPRSSTTEWVEILTSSSYEGEAYDGIPEIVESIDIQATGPAEAARAIRKKIKHGDPHAQYRALHILKALIENGGPKIQSSFNDHMLLDAIKHLAADAATDHKVKKKLISVLVGWRRQFADDPSMQYIAKLYDQCKLAQADRVSADKRAMDGVNVGMGLDADLIEKKRKEEAARKKKEEEKRQAKEEKERRKREEEERRRNGARSKTKRKPFNFEQEKPQILTAIANASQAASNLVNAITLVNPQQESYETNERVQECLAHVKQVRKQIVRYVQLVENEDMIGVLIETNDRIIAAIENYDLLTKPDTSEAQVKEIQEGLAAAKISSSELGKLQDKQRAAINRSIGRSGSNTSPGESPTSPTIPSYVHPDLQDLQFGALGAEQTNLPPPIRPTAARRTSSDNDGAYGRGSLSDYSDYQSSDEETHNRAGPSSGSQSRRRDYVDVSDNESSNDVRRDPERGLLQEEDPFADPFAD</sequence>
<dbReference type="CDD" id="cd14232">
    <property type="entry name" value="GAT_LSB5"/>
    <property type="match status" value="1"/>
</dbReference>
<dbReference type="InterPro" id="IPR044103">
    <property type="entry name" value="GAT_LSB5"/>
</dbReference>
<feature type="region of interest" description="Disordered" evidence="3">
    <location>
        <begin position="187"/>
        <end position="228"/>
    </location>
</feature>
<evidence type="ECO:0000259" key="4">
    <source>
        <dbReference type="PROSITE" id="PS50179"/>
    </source>
</evidence>
<dbReference type="InterPro" id="IPR004152">
    <property type="entry name" value="GAT_dom"/>
</dbReference>
<dbReference type="AlphaFoldDB" id="A0A2G8SDH4"/>
<dbReference type="EMBL" id="AYKW01000012">
    <property type="protein sequence ID" value="PIL31825.1"/>
    <property type="molecule type" value="Genomic_DNA"/>
</dbReference>
<name>A0A2G8SDH4_9APHY</name>
<dbReference type="Gene3D" id="1.20.58.160">
    <property type="match status" value="1"/>
</dbReference>
<dbReference type="GO" id="GO:0043130">
    <property type="term" value="F:ubiquitin binding"/>
    <property type="evidence" value="ECO:0007669"/>
    <property type="project" value="InterPro"/>
</dbReference>
<gene>
    <name evidence="6" type="ORF">GSI_06529</name>
</gene>
<feature type="domain" description="VHS" evidence="4">
    <location>
        <begin position="28"/>
        <end position="150"/>
    </location>
</feature>
<dbReference type="Proteomes" id="UP000230002">
    <property type="component" value="Unassembled WGS sequence"/>
</dbReference>
<evidence type="ECO:0008006" key="8">
    <source>
        <dbReference type="Google" id="ProtNLM"/>
    </source>
</evidence>
<evidence type="ECO:0000313" key="6">
    <source>
        <dbReference type="EMBL" id="PIL31825.1"/>
    </source>
</evidence>
<proteinExistence type="predicted"/>
<feature type="region of interest" description="Disordered" evidence="3">
    <location>
        <begin position="356"/>
        <end position="381"/>
    </location>
</feature>
<keyword evidence="7" id="KW-1185">Reference proteome</keyword>
<dbReference type="GO" id="GO:0006897">
    <property type="term" value="P:endocytosis"/>
    <property type="evidence" value="ECO:0007669"/>
    <property type="project" value="InterPro"/>
</dbReference>
<feature type="compositionally biased region" description="Basic residues" evidence="3">
    <location>
        <begin position="215"/>
        <end position="225"/>
    </location>
</feature>
<dbReference type="STRING" id="1077348.A0A2G8SDH4"/>
<dbReference type="Pfam" id="PF03127">
    <property type="entry name" value="GAT"/>
    <property type="match status" value="1"/>
</dbReference>
<dbReference type="PROSITE" id="PS50909">
    <property type="entry name" value="GAT"/>
    <property type="match status" value="1"/>
</dbReference>
<feature type="region of interest" description="Disordered" evidence="3">
    <location>
        <begin position="395"/>
        <end position="487"/>
    </location>
</feature>
<keyword evidence="2" id="KW-0653">Protein transport</keyword>
<dbReference type="GO" id="GO:0007015">
    <property type="term" value="P:actin filament organization"/>
    <property type="evidence" value="ECO:0007669"/>
    <property type="project" value="InterPro"/>
</dbReference>
<reference evidence="6 7" key="1">
    <citation type="journal article" date="2015" name="Sci. Rep.">
        <title>Chromosome-level genome map provides insights into diverse defense mechanisms in the medicinal fungus Ganoderma sinense.</title>
        <authorList>
            <person name="Zhu Y."/>
            <person name="Xu J."/>
            <person name="Sun C."/>
            <person name="Zhou S."/>
            <person name="Xu H."/>
            <person name="Nelson D.R."/>
            <person name="Qian J."/>
            <person name="Song J."/>
            <person name="Luo H."/>
            <person name="Xiang L."/>
            <person name="Li Y."/>
            <person name="Xu Z."/>
            <person name="Ji A."/>
            <person name="Wang L."/>
            <person name="Lu S."/>
            <person name="Hayward A."/>
            <person name="Sun W."/>
            <person name="Li X."/>
            <person name="Schwartz D.C."/>
            <person name="Wang Y."/>
            <person name="Chen S."/>
        </authorList>
    </citation>
    <scope>NUCLEOTIDE SEQUENCE [LARGE SCALE GENOMIC DNA]</scope>
    <source>
        <strain evidence="6 7">ZZ0214-1</strain>
    </source>
</reference>
<evidence type="ECO:0000256" key="2">
    <source>
        <dbReference type="ARBA" id="ARBA00022927"/>
    </source>
</evidence>
<evidence type="ECO:0000256" key="3">
    <source>
        <dbReference type="SAM" id="MobiDB-lite"/>
    </source>
</evidence>
<dbReference type="SMART" id="SM00288">
    <property type="entry name" value="VHS"/>
    <property type="match status" value="1"/>
</dbReference>
<feature type="compositionally biased region" description="Basic and acidic residues" evidence="3">
    <location>
        <begin position="464"/>
        <end position="475"/>
    </location>
</feature>
<accession>A0A2G8SDH4</accession>
<dbReference type="InterPro" id="IPR038425">
    <property type="entry name" value="GAT_sf"/>
</dbReference>
<dbReference type="GO" id="GO:0015031">
    <property type="term" value="P:protein transport"/>
    <property type="evidence" value="ECO:0007669"/>
    <property type="project" value="UniProtKB-KW"/>
</dbReference>
<feature type="compositionally biased region" description="Polar residues" evidence="3">
    <location>
        <begin position="358"/>
        <end position="376"/>
    </location>
</feature>
<feature type="domain" description="GAT" evidence="5">
    <location>
        <begin position="192"/>
        <end position="318"/>
    </location>
</feature>
<feature type="compositionally biased region" description="Basic and acidic residues" evidence="3">
    <location>
        <begin position="187"/>
        <end position="214"/>
    </location>
</feature>
<dbReference type="GO" id="GO:0030479">
    <property type="term" value="C:actin cortical patch"/>
    <property type="evidence" value="ECO:0007669"/>
    <property type="project" value="TreeGrafter"/>
</dbReference>
<dbReference type="GO" id="GO:0007034">
    <property type="term" value="P:vacuolar transport"/>
    <property type="evidence" value="ECO:0007669"/>
    <property type="project" value="UniProtKB-ARBA"/>
</dbReference>
<comment type="caution">
    <text evidence="6">The sequence shown here is derived from an EMBL/GenBank/DDBJ whole genome shotgun (WGS) entry which is preliminary data.</text>
</comment>
<evidence type="ECO:0000256" key="1">
    <source>
        <dbReference type="ARBA" id="ARBA00022448"/>
    </source>
</evidence>
<protein>
    <recommendedName>
        <fullName evidence="8">VHS domain-containing protein</fullName>
    </recommendedName>
</protein>
<feature type="compositionally biased region" description="Acidic residues" evidence="3">
    <location>
        <begin position="476"/>
        <end position="487"/>
    </location>
</feature>